<keyword evidence="3" id="KW-1185">Reference proteome</keyword>
<feature type="compositionally biased region" description="Polar residues" evidence="1">
    <location>
        <begin position="121"/>
        <end position="145"/>
    </location>
</feature>
<feature type="region of interest" description="Disordered" evidence="1">
    <location>
        <begin position="343"/>
        <end position="370"/>
    </location>
</feature>
<feature type="compositionally biased region" description="Acidic residues" evidence="1">
    <location>
        <begin position="349"/>
        <end position="362"/>
    </location>
</feature>
<feature type="compositionally biased region" description="Low complexity" evidence="1">
    <location>
        <begin position="241"/>
        <end position="269"/>
    </location>
</feature>
<accession>A0A1B0FMB4</accession>
<dbReference type="PhylomeDB" id="A0A1B0FMB4"/>
<protein>
    <submittedName>
        <fullName evidence="2">Uncharacterized protein</fullName>
    </submittedName>
</protein>
<organism evidence="2 3">
    <name type="scientific">Glossina morsitans morsitans</name>
    <name type="common">Savannah tsetse fly</name>
    <dbReference type="NCBI Taxonomy" id="37546"/>
    <lineage>
        <taxon>Eukaryota</taxon>
        <taxon>Metazoa</taxon>
        <taxon>Ecdysozoa</taxon>
        <taxon>Arthropoda</taxon>
        <taxon>Hexapoda</taxon>
        <taxon>Insecta</taxon>
        <taxon>Pterygota</taxon>
        <taxon>Neoptera</taxon>
        <taxon>Endopterygota</taxon>
        <taxon>Diptera</taxon>
        <taxon>Brachycera</taxon>
        <taxon>Muscomorpha</taxon>
        <taxon>Hippoboscoidea</taxon>
        <taxon>Glossinidae</taxon>
        <taxon>Glossina</taxon>
    </lineage>
</organism>
<proteinExistence type="predicted"/>
<dbReference type="AlphaFoldDB" id="A0A1B0FMB4"/>
<name>A0A1B0FMB4_GLOMM</name>
<dbReference type="Proteomes" id="UP000092444">
    <property type="component" value="Unassembled WGS sequence"/>
</dbReference>
<evidence type="ECO:0000313" key="3">
    <source>
        <dbReference type="Proteomes" id="UP000092444"/>
    </source>
</evidence>
<dbReference type="VEuPathDB" id="VectorBase:GMOY004988"/>
<reference evidence="2" key="1">
    <citation type="submission" date="2020-05" db="UniProtKB">
        <authorList>
            <consortium name="EnsemblMetazoa"/>
        </authorList>
    </citation>
    <scope>IDENTIFICATION</scope>
    <source>
        <strain evidence="2">Yale</strain>
    </source>
</reference>
<evidence type="ECO:0000256" key="1">
    <source>
        <dbReference type="SAM" id="MobiDB-lite"/>
    </source>
</evidence>
<feature type="region of interest" description="Disordered" evidence="1">
    <location>
        <begin position="219"/>
        <end position="278"/>
    </location>
</feature>
<feature type="compositionally biased region" description="Polar residues" evidence="1">
    <location>
        <begin position="42"/>
        <end position="55"/>
    </location>
</feature>
<evidence type="ECO:0000313" key="2">
    <source>
        <dbReference type="EnsemblMetazoa" id="GMOY004988-PA"/>
    </source>
</evidence>
<feature type="region of interest" description="Disordered" evidence="1">
    <location>
        <begin position="1"/>
        <end position="55"/>
    </location>
</feature>
<feature type="region of interest" description="Disordered" evidence="1">
    <location>
        <begin position="106"/>
        <end position="145"/>
    </location>
</feature>
<feature type="compositionally biased region" description="Polar residues" evidence="1">
    <location>
        <begin position="1"/>
        <end position="15"/>
    </location>
</feature>
<feature type="compositionally biased region" description="Polar residues" evidence="1">
    <location>
        <begin position="219"/>
        <end position="240"/>
    </location>
</feature>
<sequence>MVMLQSPTKSANGTPTLADGQMSPNSNPDSPKSNTSPEVSKCATSDNAATQVSINSPTTKIPKFIITQQTPNINGNHNTALNSASVSVKTNEDSFRYSMERLKQLTDAQRLSPATEDSETESNLNGNSNLCRRSQTPPINSQIFPQSRKLLELTTARPLARPEPLQHPHAVLLQQHPHLLQNPQFLAAAAAQHHAHQHVAAFHQHLPAAAFHIRGSLSTTSSNTMSQQPSTAANTTGSHYTLSPSSSTSSSITSLPSTQIHHQSQQQQHPHQHHHQQPDMNLEKFKLVAQAQAAVARSSAVALTNSSVRPDLSDYGFRIQLGGLAAAAAAAAATSRQIAAANYARSDTSEELNVDGNDEDSHDESQGTPT</sequence>
<dbReference type="EnsemblMetazoa" id="GMOY004988-RA">
    <property type="protein sequence ID" value="GMOY004988-PA"/>
    <property type="gene ID" value="GMOY004988"/>
</dbReference>
<dbReference type="EMBL" id="CCAG010020494">
    <property type="status" value="NOT_ANNOTATED_CDS"/>
    <property type="molecule type" value="Genomic_DNA"/>
</dbReference>
<feature type="compositionally biased region" description="Low complexity" evidence="1">
    <location>
        <begin position="23"/>
        <end position="37"/>
    </location>
</feature>